<evidence type="ECO:0000313" key="1">
    <source>
        <dbReference type="EMBL" id="MBB6521315.1"/>
    </source>
</evidence>
<reference evidence="1 2" key="1">
    <citation type="submission" date="2020-08" db="EMBL/GenBank/DDBJ databases">
        <title>Genomic Encyclopedia of Type Strains, Phase IV (KMG-IV): sequencing the most valuable type-strain genomes for metagenomic binning, comparative biology and taxonomic classification.</title>
        <authorList>
            <person name="Goeker M."/>
        </authorList>
    </citation>
    <scope>NUCLEOTIDE SEQUENCE [LARGE SCALE GENOMIC DNA]</scope>
    <source>
        <strain evidence="1 2">DSM 22368</strain>
    </source>
</reference>
<evidence type="ECO:0000313" key="2">
    <source>
        <dbReference type="Proteomes" id="UP000528457"/>
    </source>
</evidence>
<dbReference type="Proteomes" id="UP000528457">
    <property type="component" value="Unassembled WGS sequence"/>
</dbReference>
<dbReference type="RefSeq" id="WP_166848846.1">
    <property type="nucleotide sequence ID" value="NZ_JAAONY010000001.1"/>
</dbReference>
<sequence>MNIQTHEKYYLEIGEERHVLHEYSNVVQKVIFELESSGQGRIFLCADVGQRPFWQRFFFGSSRYTRAYFMCEWAGSVYALTFFDENDSEYNALTSQNLESINIGDGQNVTFGEPNPIKVSRCLSKDEAINTLNEFFKYGSLPKLLRYDFVE</sequence>
<dbReference type="InParanoid" id="A0A7X0JS72"/>
<accession>A0A7X0JS72</accession>
<dbReference type="AlphaFoldDB" id="A0A7X0JS72"/>
<comment type="caution">
    <text evidence="1">The sequence shown here is derived from an EMBL/GenBank/DDBJ whole genome shotgun (WGS) entry which is preliminary data.</text>
</comment>
<keyword evidence="2" id="KW-1185">Reference proteome</keyword>
<protein>
    <submittedName>
        <fullName evidence="1">Uncharacterized protein</fullName>
    </submittedName>
</protein>
<proteinExistence type="predicted"/>
<gene>
    <name evidence="1" type="ORF">HNR48_001593</name>
</gene>
<name>A0A7X0JS72_9GAMM</name>
<organism evidence="1 2">
    <name type="scientific">Pseudoteredinibacter isoporae</name>
    <dbReference type="NCBI Taxonomy" id="570281"/>
    <lineage>
        <taxon>Bacteria</taxon>
        <taxon>Pseudomonadati</taxon>
        <taxon>Pseudomonadota</taxon>
        <taxon>Gammaproteobacteria</taxon>
        <taxon>Cellvibrionales</taxon>
        <taxon>Cellvibrionaceae</taxon>
        <taxon>Pseudoteredinibacter</taxon>
    </lineage>
</organism>
<dbReference type="EMBL" id="JACHHT010000001">
    <property type="protein sequence ID" value="MBB6521315.1"/>
    <property type="molecule type" value="Genomic_DNA"/>
</dbReference>